<evidence type="ECO:0000259" key="4">
    <source>
        <dbReference type="Pfam" id="PF00881"/>
    </source>
</evidence>
<evidence type="ECO:0000256" key="1">
    <source>
        <dbReference type="ARBA" id="ARBA00007118"/>
    </source>
</evidence>
<feature type="domain" description="Nitroreductase" evidence="4">
    <location>
        <begin position="17"/>
        <end position="158"/>
    </location>
</feature>
<protein>
    <submittedName>
        <fullName evidence="5">Nitroreductase</fullName>
    </submittedName>
</protein>
<keyword evidence="6" id="KW-1185">Reference proteome</keyword>
<dbReference type="PANTHER" id="PTHR43673:SF10">
    <property type="entry name" value="NADH DEHYDROGENASE_NAD(P)H NITROREDUCTASE XCC3605-RELATED"/>
    <property type="match status" value="1"/>
</dbReference>
<dbReference type="Pfam" id="PF00881">
    <property type="entry name" value="Nitroreductase"/>
    <property type="match status" value="1"/>
</dbReference>
<keyword evidence="2" id="KW-0560">Oxidoreductase</keyword>
<evidence type="ECO:0000256" key="2">
    <source>
        <dbReference type="ARBA" id="ARBA00023002"/>
    </source>
</evidence>
<dbReference type="Proteomes" id="UP000032214">
    <property type="component" value="Unassembled WGS sequence"/>
</dbReference>
<dbReference type="InterPro" id="IPR000415">
    <property type="entry name" value="Nitroreductase-like"/>
</dbReference>
<dbReference type="eggNOG" id="COG0778">
    <property type="taxonomic scope" value="Bacteria"/>
</dbReference>
<name>A0A0D2JFA5_9BACT</name>
<dbReference type="CDD" id="cd02138">
    <property type="entry name" value="TdsD-like"/>
    <property type="match status" value="1"/>
</dbReference>
<dbReference type="SUPFAM" id="SSF55469">
    <property type="entry name" value="FMN-dependent nitroreductase-like"/>
    <property type="match status" value="1"/>
</dbReference>
<dbReference type="GO" id="GO:0016491">
    <property type="term" value="F:oxidoreductase activity"/>
    <property type="evidence" value="ECO:0007669"/>
    <property type="project" value="UniProtKB-KW"/>
</dbReference>
<reference evidence="5 6" key="1">
    <citation type="journal article" date="2013" name="Proc. Natl. Acad. Sci. U.S.A.">
        <title>Candidate phylum TM6 genome recovered from a hospital sink biofilm provides genomic insights into this uncultivated phylum.</title>
        <authorList>
            <person name="McLean J.S."/>
            <person name="Lombardo M.J."/>
            <person name="Badger J.H."/>
            <person name="Edlund A."/>
            <person name="Novotny M."/>
            <person name="Yee-Greenbaum J."/>
            <person name="Vyahhi N."/>
            <person name="Hall A.P."/>
            <person name="Yang Y."/>
            <person name="Dupont C.L."/>
            <person name="Ziegler M.G."/>
            <person name="Chitsaz H."/>
            <person name="Allen A.E."/>
            <person name="Yooseph S."/>
            <person name="Tesler G."/>
            <person name="Pevzner P.A."/>
            <person name="Friedman R.M."/>
            <person name="Nealson K.H."/>
            <person name="Venter J.C."/>
            <person name="Lasken R.S."/>
        </authorList>
    </citation>
    <scope>NUCLEOTIDE SEQUENCE [LARGE SCALE GENOMIC DNA]</scope>
    <source>
        <strain evidence="5 6">TM6SC1</strain>
    </source>
</reference>
<evidence type="ECO:0000256" key="3">
    <source>
        <dbReference type="SAM" id="MobiDB-lite"/>
    </source>
</evidence>
<dbReference type="AlphaFoldDB" id="A0A0D2JFA5"/>
<dbReference type="PANTHER" id="PTHR43673">
    <property type="entry name" value="NAD(P)H NITROREDUCTASE YDGI-RELATED"/>
    <property type="match status" value="1"/>
</dbReference>
<accession>A0A0D2JFA5</accession>
<organism evidence="5 6">
    <name type="scientific">candidate division TM6 bacterium JCVI TM6SC1</name>
    <dbReference type="NCBI Taxonomy" id="1306947"/>
    <lineage>
        <taxon>Bacteria</taxon>
        <taxon>Candidatus Babelota</taxon>
        <taxon>Vermiphilus</taxon>
    </lineage>
</organism>
<evidence type="ECO:0000313" key="5">
    <source>
        <dbReference type="EMBL" id="KIX85711.1"/>
    </source>
</evidence>
<dbReference type="Gene3D" id="3.40.109.10">
    <property type="entry name" value="NADH Oxidase"/>
    <property type="match status" value="1"/>
</dbReference>
<dbReference type="EMBL" id="ARQD01000001">
    <property type="protein sequence ID" value="KIX85711.1"/>
    <property type="molecule type" value="Genomic_DNA"/>
</dbReference>
<proteinExistence type="inferred from homology"/>
<feature type="compositionally biased region" description="Basic and acidic residues" evidence="3">
    <location>
        <begin position="169"/>
        <end position="181"/>
    </location>
</feature>
<comment type="caution">
    <text evidence="5">The sequence shown here is derived from an EMBL/GenBank/DDBJ whole genome shotgun (WGS) entry which is preliminary data.</text>
</comment>
<dbReference type="InterPro" id="IPR029479">
    <property type="entry name" value="Nitroreductase"/>
</dbReference>
<dbReference type="STRING" id="1306947.J120_00555"/>
<evidence type="ECO:0000313" key="6">
    <source>
        <dbReference type="Proteomes" id="UP000032214"/>
    </source>
</evidence>
<gene>
    <name evidence="5" type="ORF">J120_00555</name>
</gene>
<sequence>MKTNRKSTYPVDDLIIDRWSPRAMSGQDISNQELMSLFEAARWAPSSYNNQPWRFIYAHRNTDSWSKLFNLFVPFNQSWTKDAAALVLVISSKNFAHNGQPSRTHSFDTGAAVENLALQATSMGLVCHAMEGFDYDKARTAFNIPEDYDIEAMLAIGRPAPASRLPQELQEREVPSDRKPLDSFVFNGTFKQ</sequence>
<feature type="region of interest" description="Disordered" evidence="3">
    <location>
        <begin position="163"/>
        <end position="192"/>
    </location>
</feature>
<comment type="similarity">
    <text evidence="1">Belongs to the nitroreductase family.</text>
</comment>